<dbReference type="Proteomes" id="UP001396334">
    <property type="component" value="Unassembled WGS sequence"/>
</dbReference>
<comment type="caution">
    <text evidence="1">The sequence shown here is derived from an EMBL/GenBank/DDBJ whole genome shotgun (WGS) entry which is preliminary data.</text>
</comment>
<keyword evidence="2" id="KW-1185">Reference proteome</keyword>
<gene>
    <name evidence="1" type="ORF">V6N11_036827</name>
</gene>
<sequence length="170" mass="19184">MSAEPEIPTQCSLPSVEAEVSAQPNSVTRLSSQPATLSSERVLQSATPDLVGVSSSIRVPIVYKCKSKFMSTQQQSELDNPVLQPRVLVLPSAQNSVSDLLRIQYQIFNLVSIYHLLRIRVIFFSQVKVLIRIKVLLICLPRRKGSQIEILIKVKILMICLLRRKEFLQL</sequence>
<evidence type="ECO:0000313" key="1">
    <source>
        <dbReference type="EMBL" id="KAK9010316.1"/>
    </source>
</evidence>
<protein>
    <submittedName>
        <fullName evidence="1">Uncharacterized protein</fullName>
    </submittedName>
</protein>
<reference evidence="1 2" key="1">
    <citation type="journal article" date="2024" name="G3 (Bethesda)">
        <title>Genome assembly of Hibiscus sabdariffa L. provides insights into metabolisms of medicinal natural products.</title>
        <authorList>
            <person name="Kim T."/>
        </authorList>
    </citation>
    <scope>NUCLEOTIDE SEQUENCE [LARGE SCALE GENOMIC DNA]</scope>
    <source>
        <strain evidence="1">TK-2024</strain>
        <tissue evidence="1">Old leaves</tissue>
    </source>
</reference>
<accession>A0ABR2RBI1</accession>
<organism evidence="1 2">
    <name type="scientific">Hibiscus sabdariffa</name>
    <name type="common">roselle</name>
    <dbReference type="NCBI Taxonomy" id="183260"/>
    <lineage>
        <taxon>Eukaryota</taxon>
        <taxon>Viridiplantae</taxon>
        <taxon>Streptophyta</taxon>
        <taxon>Embryophyta</taxon>
        <taxon>Tracheophyta</taxon>
        <taxon>Spermatophyta</taxon>
        <taxon>Magnoliopsida</taxon>
        <taxon>eudicotyledons</taxon>
        <taxon>Gunneridae</taxon>
        <taxon>Pentapetalae</taxon>
        <taxon>rosids</taxon>
        <taxon>malvids</taxon>
        <taxon>Malvales</taxon>
        <taxon>Malvaceae</taxon>
        <taxon>Malvoideae</taxon>
        <taxon>Hibiscus</taxon>
    </lineage>
</organism>
<evidence type="ECO:0000313" key="2">
    <source>
        <dbReference type="Proteomes" id="UP001396334"/>
    </source>
</evidence>
<name>A0ABR2RBI1_9ROSI</name>
<proteinExistence type="predicted"/>
<dbReference type="EMBL" id="JBBPBN010000024">
    <property type="protein sequence ID" value="KAK9010316.1"/>
    <property type="molecule type" value="Genomic_DNA"/>
</dbReference>